<evidence type="ECO:0000256" key="2">
    <source>
        <dbReference type="ARBA" id="ARBA00023319"/>
    </source>
</evidence>
<feature type="non-terminal residue" evidence="4">
    <location>
        <position position="100"/>
    </location>
</feature>
<feature type="domain" description="Fibronectin type-III" evidence="3">
    <location>
        <begin position="4"/>
        <end position="99"/>
    </location>
</feature>
<evidence type="ECO:0000313" key="5">
    <source>
        <dbReference type="Proteomes" id="UP000749559"/>
    </source>
</evidence>
<keyword evidence="2" id="KW-0393">Immunoglobulin domain</keyword>
<comment type="caution">
    <text evidence="4">The sequence shown here is derived from an EMBL/GenBank/DDBJ whole genome shotgun (WGS) entry which is preliminary data.</text>
</comment>
<dbReference type="FunFam" id="2.60.40.10:FF:000034">
    <property type="entry name" value="Titin isoform A"/>
    <property type="match status" value="1"/>
</dbReference>
<dbReference type="InterPro" id="IPR050964">
    <property type="entry name" value="Striated_Muscle_Regulatory"/>
</dbReference>
<gene>
    <name evidence="4" type="ORF">OFUS_LOCUS26386</name>
</gene>
<keyword evidence="1" id="KW-0677">Repeat</keyword>
<keyword evidence="5" id="KW-1185">Reference proteome</keyword>
<dbReference type="EMBL" id="CAIIXF020000058">
    <property type="protein sequence ID" value="CAH1802737.1"/>
    <property type="molecule type" value="Genomic_DNA"/>
</dbReference>
<dbReference type="Gene3D" id="2.60.40.10">
    <property type="entry name" value="Immunoglobulins"/>
    <property type="match status" value="1"/>
</dbReference>
<reference evidence="4" key="1">
    <citation type="submission" date="2022-03" db="EMBL/GenBank/DDBJ databases">
        <authorList>
            <person name="Martin C."/>
        </authorList>
    </citation>
    <scope>NUCLEOTIDE SEQUENCE</scope>
</reference>
<dbReference type="OrthoDB" id="6136057at2759"/>
<dbReference type="CDD" id="cd00063">
    <property type="entry name" value="FN3"/>
    <property type="match status" value="1"/>
</dbReference>
<feature type="non-terminal residue" evidence="4">
    <location>
        <position position="1"/>
    </location>
</feature>
<organism evidence="4 5">
    <name type="scientific">Owenia fusiformis</name>
    <name type="common">Polychaete worm</name>
    <dbReference type="NCBI Taxonomy" id="6347"/>
    <lineage>
        <taxon>Eukaryota</taxon>
        <taxon>Metazoa</taxon>
        <taxon>Spiralia</taxon>
        <taxon>Lophotrochozoa</taxon>
        <taxon>Annelida</taxon>
        <taxon>Polychaeta</taxon>
        <taxon>Sedentaria</taxon>
        <taxon>Canalipalpata</taxon>
        <taxon>Sabellida</taxon>
        <taxon>Oweniida</taxon>
        <taxon>Oweniidae</taxon>
        <taxon>Owenia</taxon>
    </lineage>
</organism>
<dbReference type="SUPFAM" id="SSF49265">
    <property type="entry name" value="Fibronectin type III"/>
    <property type="match status" value="1"/>
</dbReference>
<evidence type="ECO:0000259" key="3">
    <source>
        <dbReference type="PROSITE" id="PS50853"/>
    </source>
</evidence>
<dbReference type="GO" id="GO:0031430">
    <property type="term" value="C:M band"/>
    <property type="evidence" value="ECO:0007669"/>
    <property type="project" value="TreeGrafter"/>
</dbReference>
<dbReference type="PRINTS" id="PR00014">
    <property type="entry name" value="FNTYPEIII"/>
</dbReference>
<dbReference type="Proteomes" id="UP000749559">
    <property type="component" value="Unassembled WGS sequence"/>
</dbReference>
<dbReference type="PANTHER" id="PTHR13817">
    <property type="entry name" value="TITIN"/>
    <property type="match status" value="1"/>
</dbReference>
<dbReference type="Pfam" id="PF00041">
    <property type="entry name" value="fn3"/>
    <property type="match status" value="1"/>
</dbReference>
<dbReference type="PROSITE" id="PS50853">
    <property type="entry name" value="FN3"/>
    <property type="match status" value="1"/>
</dbReference>
<sequence>VPDAPESPAVSDVFHDNCTITWQPPLSDGGAPIIGYQLERKTGTSQRWVKANKDLIPELTFKAEDLIEGNQYEFRVAAENKAGLGPYSSPSQPITAKDPW</sequence>
<dbReference type="GO" id="GO:0045214">
    <property type="term" value="P:sarcomere organization"/>
    <property type="evidence" value="ECO:0007669"/>
    <property type="project" value="TreeGrafter"/>
</dbReference>
<protein>
    <recommendedName>
        <fullName evidence="3">Fibronectin type-III domain-containing protein</fullName>
    </recommendedName>
</protein>
<dbReference type="PANTHER" id="PTHR13817:SF151">
    <property type="entry name" value="TITIN"/>
    <property type="match status" value="1"/>
</dbReference>
<dbReference type="InterPro" id="IPR036116">
    <property type="entry name" value="FN3_sf"/>
</dbReference>
<proteinExistence type="predicted"/>
<dbReference type="AlphaFoldDB" id="A0A8S4Q985"/>
<evidence type="ECO:0000256" key="1">
    <source>
        <dbReference type="ARBA" id="ARBA00022737"/>
    </source>
</evidence>
<evidence type="ECO:0000313" key="4">
    <source>
        <dbReference type="EMBL" id="CAH1802737.1"/>
    </source>
</evidence>
<name>A0A8S4Q985_OWEFU</name>
<dbReference type="InterPro" id="IPR003961">
    <property type="entry name" value="FN3_dom"/>
</dbReference>
<accession>A0A8S4Q985</accession>
<dbReference type="InterPro" id="IPR013783">
    <property type="entry name" value="Ig-like_fold"/>
</dbReference>
<dbReference type="SMART" id="SM00060">
    <property type="entry name" value="FN3"/>
    <property type="match status" value="1"/>
</dbReference>